<dbReference type="AlphaFoldDB" id="Q55AQ8"/>
<dbReference type="dictyBase" id="DDB_G0271752"/>
<dbReference type="RefSeq" id="XP_645464.2">
    <property type="nucleotide sequence ID" value="XM_640372.2"/>
</dbReference>
<evidence type="ECO:0000313" key="2">
    <source>
        <dbReference type="EMBL" id="EAL71566.2"/>
    </source>
</evidence>
<feature type="domain" description="NADH:flavin oxidoreductase/NADH oxidase N-terminal" evidence="1">
    <location>
        <begin position="24"/>
        <end position="384"/>
    </location>
</feature>
<evidence type="ECO:0000259" key="1">
    <source>
        <dbReference type="Pfam" id="PF00724"/>
    </source>
</evidence>
<comment type="caution">
    <text evidence="2">The sequence shown here is derived from an EMBL/GenBank/DDBJ whole genome shotgun (WGS) entry which is preliminary data.</text>
</comment>
<dbReference type="eggNOG" id="KOG0134">
    <property type="taxonomic scope" value="Eukaryota"/>
</dbReference>
<dbReference type="InterPro" id="IPR013785">
    <property type="entry name" value="Aldolase_TIM"/>
</dbReference>
<dbReference type="SUPFAM" id="SSF51395">
    <property type="entry name" value="FMN-linked oxidoreductases"/>
    <property type="match status" value="1"/>
</dbReference>
<dbReference type="GO" id="GO:0010181">
    <property type="term" value="F:FMN binding"/>
    <property type="evidence" value="ECO:0007669"/>
    <property type="project" value="InterPro"/>
</dbReference>
<dbReference type="GO" id="GO:0003959">
    <property type="term" value="F:NADPH dehydrogenase activity"/>
    <property type="evidence" value="ECO:0007669"/>
    <property type="project" value="InterPro"/>
</dbReference>
<dbReference type="SMR" id="Q55AQ8"/>
<organism evidence="2 3">
    <name type="scientific">Dictyostelium discoideum</name>
    <name type="common">Social amoeba</name>
    <dbReference type="NCBI Taxonomy" id="44689"/>
    <lineage>
        <taxon>Eukaryota</taxon>
        <taxon>Amoebozoa</taxon>
        <taxon>Evosea</taxon>
        <taxon>Eumycetozoa</taxon>
        <taxon>Dictyostelia</taxon>
        <taxon>Dictyosteliales</taxon>
        <taxon>Dictyosteliaceae</taxon>
        <taxon>Dictyostelium</taxon>
    </lineage>
</organism>
<dbReference type="InterPro" id="IPR044152">
    <property type="entry name" value="YqjM-like"/>
</dbReference>
<sequence>MTGSVPKSNYSDAAEEENNKIPILFTPLKIKNMELKNRFVVSPMCQYSSKDGYFNDFHFGHYTSFAKGGSGLIVIEATGVVPEGRITYGCTGLWKDSQIEGLKRIVDFSHEFEAKVGIQLAHAGRKASNEVPYLDGARNSHLTIPFDHPSGNGWKVYGASPIPWNEVMAVPIEMTIQDIENVIESFKSAAVRCIKAGLDFIEIHGAHGYLISSFLSTTSNKRTDSYGGSFEGRVKLLIEVVKAVRSVWTTEKPLAVRISADECVREADGITESPLNGWGINDSIKLASILEQYDVDLLDPSSGGNNKLQNIKPVPLYHVPYSSAIKNSIKERSGKLLVSAVGLIDNAENSESILQSGSADLIFLGRPFLRNPFLPVEFAKQLNLKIDYAPQYQHARNSSLLYSSK</sequence>
<dbReference type="Proteomes" id="UP000002195">
    <property type="component" value="Unassembled WGS sequence"/>
</dbReference>
<dbReference type="InParanoid" id="Q55AQ8"/>
<dbReference type="GO" id="GO:0050661">
    <property type="term" value="F:NADP binding"/>
    <property type="evidence" value="ECO:0007669"/>
    <property type="project" value="InterPro"/>
</dbReference>
<dbReference type="STRING" id="44689.Q55AQ8"/>
<dbReference type="Pfam" id="PF00724">
    <property type="entry name" value="Oxidored_FMN"/>
    <property type="match status" value="1"/>
</dbReference>
<dbReference type="PANTHER" id="PTHR43303:SF1">
    <property type="entry name" value="NADH:FLAVIN OXIDOREDUCTASE_NADH OXIDASE DOMAIN-CONTAINING PROTEIN"/>
    <property type="match status" value="1"/>
</dbReference>
<name>Q55AQ8_DICDI</name>
<dbReference type="VEuPathDB" id="AmoebaDB:DDB_G0271752"/>
<proteinExistence type="predicted"/>
<dbReference type="PANTHER" id="PTHR43303">
    <property type="entry name" value="NADPH DEHYDROGENASE C23G7.10C-RELATED"/>
    <property type="match status" value="1"/>
</dbReference>
<keyword evidence="3" id="KW-1185">Reference proteome</keyword>
<gene>
    <name evidence="2" type="ORF">DDB_G0271752</name>
</gene>
<dbReference type="InterPro" id="IPR001155">
    <property type="entry name" value="OxRdtase_FMN_N"/>
</dbReference>
<reference evidence="2 3" key="1">
    <citation type="journal article" date="2005" name="Nature">
        <title>The genome of the social amoeba Dictyostelium discoideum.</title>
        <authorList>
            <consortium name="The Dictyostelium discoideum Sequencing Consortium"/>
            <person name="Eichinger L."/>
            <person name="Pachebat J.A."/>
            <person name="Glockner G."/>
            <person name="Rajandream M.A."/>
            <person name="Sucgang R."/>
            <person name="Berriman M."/>
            <person name="Song J."/>
            <person name="Olsen R."/>
            <person name="Szafranski K."/>
            <person name="Xu Q."/>
            <person name="Tunggal B."/>
            <person name="Kummerfeld S."/>
            <person name="Madera M."/>
            <person name="Konfortov B.A."/>
            <person name="Rivero F."/>
            <person name="Bankier A.T."/>
            <person name="Lehmann R."/>
            <person name="Hamlin N."/>
            <person name="Davies R."/>
            <person name="Gaudet P."/>
            <person name="Fey P."/>
            <person name="Pilcher K."/>
            <person name="Chen G."/>
            <person name="Saunders D."/>
            <person name="Sodergren E."/>
            <person name="Davis P."/>
            <person name="Kerhornou A."/>
            <person name="Nie X."/>
            <person name="Hall N."/>
            <person name="Anjard C."/>
            <person name="Hemphill L."/>
            <person name="Bason N."/>
            <person name="Farbrother P."/>
            <person name="Desany B."/>
            <person name="Just E."/>
            <person name="Morio T."/>
            <person name="Rost R."/>
            <person name="Churcher C."/>
            <person name="Cooper J."/>
            <person name="Haydock S."/>
            <person name="van Driessche N."/>
            <person name="Cronin A."/>
            <person name="Goodhead I."/>
            <person name="Muzny D."/>
            <person name="Mourier T."/>
            <person name="Pain A."/>
            <person name="Lu M."/>
            <person name="Harper D."/>
            <person name="Lindsay R."/>
            <person name="Hauser H."/>
            <person name="James K."/>
            <person name="Quiles M."/>
            <person name="Madan Babu M."/>
            <person name="Saito T."/>
            <person name="Buchrieser C."/>
            <person name="Wardroper A."/>
            <person name="Felder M."/>
            <person name="Thangavelu M."/>
            <person name="Johnson D."/>
            <person name="Knights A."/>
            <person name="Loulseged H."/>
            <person name="Mungall K."/>
            <person name="Oliver K."/>
            <person name="Price C."/>
            <person name="Quail M.A."/>
            <person name="Urushihara H."/>
            <person name="Hernandez J."/>
            <person name="Rabbinowitsch E."/>
            <person name="Steffen D."/>
            <person name="Sanders M."/>
            <person name="Ma J."/>
            <person name="Kohara Y."/>
            <person name="Sharp S."/>
            <person name="Simmonds M."/>
            <person name="Spiegler S."/>
            <person name="Tivey A."/>
            <person name="Sugano S."/>
            <person name="White B."/>
            <person name="Walker D."/>
            <person name="Woodward J."/>
            <person name="Winckler T."/>
            <person name="Tanaka Y."/>
            <person name="Shaulsky G."/>
            <person name="Schleicher M."/>
            <person name="Weinstock G."/>
            <person name="Rosenthal A."/>
            <person name="Cox E.C."/>
            <person name="Chisholm R.L."/>
            <person name="Gibbs R."/>
            <person name="Loomis W.F."/>
            <person name="Platzer M."/>
            <person name="Kay R.R."/>
            <person name="Williams J."/>
            <person name="Dear P.H."/>
            <person name="Noegel A.A."/>
            <person name="Barrell B."/>
            <person name="Kuspa A."/>
        </authorList>
    </citation>
    <scope>NUCLEOTIDE SEQUENCE [LARGE SCALE GENOMIC DNA]</scope>
    <source>
        <strain evidence="2 3">AX4</strain>
    </source>
</reference>
<dbReference type="KEGG" id="ddi:DDB_G0271752"/>
<accession>Q55AQ8</accession>
<dbReference type="GeneID" id="8618092"/>
<dbReference type="PaxDb" id="44689-DDB0238153"/>
<evidence type="ECO:0000313" key="3">
    <source>
        <dbReference type="Proteomes" id="UP000002195"/>
    </source>
</evidence>
<dbReference type="OMA" id="DGYANDW"/>
<dbReference type="CDD" id="cd02932">
    <property type="entry name" value="OYE_YqiM_FMN"/>
    <property type="match status" value="1"/>
</dbReference>
<dbReference type="Gene3D" id="3.20.20.70">
    <property type="entry name" value="Aldolase class I"/>
    <property type="match status" value="1"/>
</dbReference>
<dbReference type="EMBL" id="AAFI02000006">
    <property type="protein sequence ID" value="EAL71566.2"/>
    <property type="molecule type" value="Genomic_DNA"/>
</dbReference>
<protein>
    <submittedName>
        <fullName evidence="2">NADH:flavin oxidoreductase/NADH oxidase domain-containing protein</fullName>
    </submittedName>
</protein>
<dbReference type="HOGENOM" id="CLU_012153_2_1_1"/>
<dbReference type="PhylomeDB" id="Q55AQ8"/>
<dbReference type="FunCoup" id="Q55AQ8">
    <property type="interactions" value="6"/>
</dbReference>